<feature type="signal peptide" evidence="1">
    <location>
        <begin position="1"/>
        <end position="28"/>
    </location>
</feature>
<reference evidence="3 4" key="1">
    <citation type="submission" date="2019-11" db="EMBL/GenBank/DDBJ databases">
        <authorList>
            <person name="An D."/>
        </authorList>
    </citation>
    <scope>NUCLEOTIDE SEQUENCE [LARGE SCALE GENOMIC DNA]</scope>
    <source>
        <strain evidence="3 4">YIM 103518</strain>
    </source>
</reference>
<evidence type="ECO:0000313" key="2">
    <source>
        <dbReference type="EMBL" id="MDY6549771.1"/>
    </source>
</evidence>
<dbReference type="RefSeq" id="WP_154772052.1">
    <property type="nucleotide sequence ID" value="NZ_JAXHPD010000005.1"/>
</dbReference>
<dbReference type="EMBL" id="WLYL01000005">
    <property type="protein sequence ID" value="MTD10414.1"/>
    <property type="molecule type" value="Genomic_DNA"/>
</dbReference>
<dbReference type="EMBL" id="JAXHPO010000009">
    <property type="protein sequence ID" value="MDY6549771.1"/>
    <property type="molecule type" value="Genomic_DNA"/>
</dbReference>
<organism evidence="3 4">
    <name type="scientific">Acinetobacter faecalis</name>
    <dbReference type="NCBI Taxonomy" id="2665161"/>
    <lineage>
        <taxon>Bacteria</taxon>
        <taxon>Pseudomonadati</taxon>
        <taxon>Pseudomonadota</taxon>
        <taxon>Gammaproteobacteria</taxon>
        <taxon>Moraxellales</taxon>
        <taxon>Moraxellaceae</taxon>
        <taxon>Acinetobacter</taxon>
    </lineage>
</organism>
<comment type="caution">
    <text evidence="3">The sequence shown here is derived from an EMBL/GenBank/DDBJ whole genome shotgun (WGS) entry which is preliminary data.</text>
</comment>
<sequence>MNISLKRVAFPALICSAFLLSACGNKNAEHSEEVSPEDKVMQELSSEAIRNFEKTPNDQHDILLLVDYDYRYTQVSDEMEDELIKLSKSGDLTAEFSYTRKKDNLVSASEMLKNLDLKTEQGRYIQGLIAGYWDQQLKLLEQHKDKTLNDKSLSEDKLKGLGGYLHAQDQLENWRSQYPEIEAQLDH</sequence>
<protein>
    <submittedName>
        <fullName evidence="3">Uncharacterized protein</fullName>
    </submittedName>
</protein>
<evidence type="ECO:0000256" key="1">
    <source>
        <dbReference type="SAM" id="SignalP"/>
    </source>
</evidence>
<proteinExistence type="predicted"/>
<dbReference type="Proteomes" id="UP001284094">
    <property type="component" value="Unassembled WGS sequence"/>
</dbReference>
<evidence type="ECO:0000313" key="5">
    <source>
        <dbReference type="Proteomes" id="UP001284094"/>
    </source>
</evidence>
<dbReference type="Proteomes" id="UP000473854">
    <property type="component" value="Unassembled WGS sequence"/>
</dbReference>
<keyword evidence="5" id="KW-1185">Reference proteome</keyword>
<evidence type="ECO:0000313" key="4">
    <source>
        <dbReference type="Proteomes" id="UP000473854"/>
    </source>
</evidence>
<dbReference type="PROSITE" id="PS51257">
    <property type="entry name" value="PROKAR_LIPOPROTEIN"/>
    <property type="match status" value="1"/>
</dbReference>
<name>A0A6L6GEV4_9GAMM</name>
<feature type="chain" id="PRO_5026902305" evidence="1">
    <location>
        <begin position="29"/>
        <end position="187"/>
    </location>
</feature>
<reference evidence="2" key="2">
    <citation type="submission" date="2023-11" db="EMBL/GenBank/DDBJ databases">
        <authorList>
            <person name="Kyselkova M."/>
            <person name="Xanthopoulou K."/>
            <person name="Shestivska V."/>
            <person name="Spanelova P."/>
            <person name="Maixnerova M."/>
            <person name="Higgins P.G."/>
            <person name="Nemec A."/>
        </authorList>
    </citation>
    <scope>NUCLEOTIDE SEQUENCE</scope>
    <source>
        <strain evidence="2">ANC 7225</strain>
    </source>
</reference>
<evidence type="ECO:0000313" key="3">
    <source>
        <dbReference type="EMBL" id="MTD10414.1"/>
    </source>
</evidence>
<gene>
    <name evidence="3" type="ORF">GIX10_02975</name>
    <name evidence="2" type="ORF">SKM48_03150</name>
</gene>
<accession>A0A6L6GEV4</accession>
<keyword evidence="1" id="KW-0732">Signal</keyword>
<dbReference type="AlphaFoldDB" id="A0A6L6GEV4"/>
<reference evidence="2 5" key="3">
    <citation type="journal article" date="2024" name="Syst. Appl. Microbiol.">
        <title>Evidence for the occurrence of Acinetobacter faecalis in cattle feces and its emended description.</title>
        <authorList>
            <person name="Kyselkova M."/>
            <person name="Xanthopoulou K."/>
            <person name="Shestivska V."/>
            <person name="Spanelova P."/>
            <person name="Maixnerova M."/>
            <person name="Higgins P.G."/>
            <person name="Nemec A."/>
        </authorList>
    </citation>
    <scope>NUCLEOTIDE SEQUENCE [LARGE SCALE GENOMIC DNA]</scope>
    <source>
        <strain evidence="2 5">ANC 7225</strain>
    </source>
</reference>